<dbReference type="OrthoDB" id="2336871at2759"/>
<evidence type="ECO:0000313" key="4">
    <source>
        <dbReference type="Proteomes" id="UP000789342"/>
    </source>
</evidence>
<dbReference type="PANTHER" id="PTHR34587:SF2">
    <property type="entry name" value="G-PROTEIN COUPLED RECEPTORS FAMILY 1 PROFILE DOMAIN-CONTAINING PROTEIN"/>
    <property type="match status" value="1"/>
</dbReference>
<dbReference type="Proteomes" id="UP000789342">
    <property type="component" value="Unassembled WGS sequence"/>
</dbReference>
<dbReference type="InterPro" id="IPR053216">
    <property type="entry name" value="Appressorial_penetr-assoc"/>
</dbReference>
<feature type="region of interest" description="Disordered" evidence="1">
    <location>
        <begin position="29"/>
        <end position="144"/>
    </location>
</feature>
<dbReference type="PANTHER" id="PTHR34587">
    <property type="entry name" value="VWFA DOMAIN-CONTAINING PROTEIN"/>
    <property type="match status" value="1"/>
</dbReference>
<accession>A0A9N9GJT9</accession>
<evidence type="ECO:0000313" key="3">
    <source>
        <dbReference type="EMBL" id="CAG8613544.1"/>
    </source>
</evidence>
<reference evidence="3" key="1">
    <citation type="submission" date="2021-06" db="EMBL/GenBank/DDBJ databases">
        <authorList>
            <person name="Kallberg Y."/>
            <person name="Tangrot J."/>
            <person name="Rosling A."/>
        </authorList>
    </citation>
    <scope>NUCLEOTIDE SEQUENCE</scope>
    <source>
        <strain evidence="3">CL551</strain>
    </source>
</reference>
<evidence type="ECO:0000256" key="1">
    <source>
        <dbReference type="SAM" id="MobiDB-lite"/>
    </source>
</evidence>
<keyword evidence="4" id="KW-1185">Reference proteome</keyword>
<proteinExistence type="predicted"/>
<evidence type="ECO:0000256" key="2">
    <source>
        <dbReference type="SAM" id="SignalP"/>
    </source>
</evidence>
<feature type="compositionally biased region" description="Polar residues" evidence="1">
    <location>
        <begin position="37"/>
        <end position="81"/>
    </location>
</feature>
<feature type="signal peptide" evidence="2">
    <location>
        <begin position="1"/>
        <end position="23"/>
    </location>
</feature>
<sequence>MKVSIILIALIVVVLMVVVDVDGARHRNLRKQRNSRNRNQTSAQGNLGASTTQDSQGASTTQDSQGASTTQDSQGASTTQDSQGASTTQNSQASSSTAADPPPAATNTLSPPSNLLSNDICKNSNQPSTGGKQNKGGSCSDTIQGQIPSVENMISTIITNPQNGDTIPANEPFNVSVLTNNLDLGFFDNPQTQYYAFPQSLNDQGQIFGHQHVTIQQLSGNGPPDPQNFAFFKGLNDPSNSGQLSVAVASSAGPGLPPGFYRICTMTGTFSHQPVLMPVAQRGAQDDCIRVNVK</sequence>
<dbReference type="AlphaFoldDB" id="A0A9N9GJT9"/>
<organism evidence="3 4">
    <name type="scientific">Acaulospora morrowiae</name>
    <dbReference type="NCBI Taxonomy" id="94023"/>
    <lineage>
        <taxon>Eukaryota</taxon>
        <taxon>Fungi</taxon>
        <taxon>Fungi incertae sedis</taxon>
        <taxon>Mucoromycota</taxon>
        <taxon>Glomeromycotina</taxon>
        <taxon>Glomeromycetes</taxon>
        <taxon>Diversisporales</taxon>
        <taxon>Acaulosporaceae</taxon>
        <taxon>Acaulospora</taxon>
    </lineage>
</organism>
<feature type="chain" id="PRO_5040303553" evidence="2">
    <location>
        <begin position="24"/>
        <end position="294"/>
    </location>
</feature>
<name>A0A9N9GJT9_9GLOM</name>
<feature type="compositionally biased region" description="Polar residues" evidence="1">
    <location>
        <begin position="109"/>
        <end position="144"/>
    </location>
</feature>
<comment type="caution">
    <text evidence="3">The sequence shown here is derived from an EMBL/GenBank/DDBJ whole genome shotgun (WGS) entry which is preliminary data.</text>
</comment>
<feature type="compositionally biased region" description="Low complexity" evidence="1">
    <location>
        <begin position="82"/>
        <end position="99"/>
    </location>
</feature>
<keyword evidence="2" id="KW-0732">Signal</keyword>
<dbReference type="EMBL" id="CAJVPV010007006">
    <property type="protein sequence ID" value="CAG8613544.1"/>
    <property type="molecule type" value="Genomic_DNA"/>
</dbReference>
<protein>
    <submittedName>
        <fullName evidence="3">10652_t:CDS:1</fullName>
    </submittedName>
</protein>
<gene>
    <name evidence="3" type="ORF">AMORRO_LOCUS8336</name>
</gene>